<dbReference type="RefSeq" id="WP_249300764.1">
    <property type="nucleotide sequence ID" value="NZ_JACRSP010000003.1"/>
</dbReference>
<sequence>MTAAQRPGDAPDFQQICERVRNPLFEKFCGELCGRYGAAPRIEYSRCSMEPGWNVKFRKAGRALCTLYPREGWFTAMVVIGRRELAEAEALLERSHSGLREIFERTREVNGQRWLMIDLEDDGELCCDALRLIEIKSRC</sequence>
<dbReference type="Proteomes" id="UP000620366">
    <property type="component" value="Unassembled WGS sequence"/>
</dbReference>
<comment type="caution">
    <text evidence="1">The sequence shown here is derived from an EMBL/GenBank/DDBJ whole genome shotgun (WGS) entry which is preliminary data.</text>
</comment>
<keyword evidence="2" id="KW-1185">Reference proteome</keyword>
<dbReference type="Pfam" id="PF12663">
    <property type="entry name" value="DUF3788"/>
    <property type="match status" value="1"/>
</dbReference>
<evidence type="ECO:0000313" key="2">
    <source>
        <dbReference type="Proteomes" id="UP000620366"/>
    </source>
</evidence>
<gene>
    <name evidence="1" type="ORF">H8695_09040</name>
</gene>
<proteinExistence type="predicted"/>
<organism evidence="1 2">
    <name type="scientific">Feifania hominis</name>
    <dbReference type="NCBI Taxonomy" id="2763660"/>
    <lineage>
        <taxon>Bacteria</taxon>
        <taxon>Bacillati</taxon>
        <taxon>Bacillota</taxon>
        <taxon>Clostridia</taxon>
        <taxon>Eubacteriales</taxon>
        <taxon>Feifaniaceae</taxon>
        <taxon>Feifania</taxon>
    </lineage>
</organism>
<evidence type="ECO:0000313" key="1">
    <source>
        <dbReference type="EMBL" id="MBC8536831.1"/>
    </source>
</evidence>
<dbReference type="EMBL" id="JACRSP010000003">
    <property type="protein sequence ID" value="MBC8536831.1"/>
    <property type="molecule type" value="Genomic_DNA"/>
</dbReference>
<accession>A0A926DFD3</accession>
<dbReference type="AlphaFoldDB" id="A0A926DFD3"/>
<dbReference type="InterPro" id="IPR024265">
    <property type="entry name" value="DUF3788"/>
</dbReference>
<name>A0A926DFD3_9FIRM</name>
<protein>
    <submittedName>
        <fullName evidence="1">DUF3788 domain-containing protein</fullName>
    </submittedName>
</protein>
<reference evidence="1" key="1">
    <citation type="submission" date="2020-08" db="EMBL/GenBank/DDBJ databases">
        <title>Genome public.</title>
        <authorList>
            <person name="Liu C."/>
            <person name="Sun Q."/>
        </authorList>
    </citation>
    <scope>NUCLEOTIDE SEQUENCE</scope>
    <source>
        <strain evidence="1">BX7</strain>
    </source>
</reference>